<reference evidence="1 2" key="1">
    <citation type="submission" date="2021-10" db="EMBL/GenBank/DDBJ databases">
        <title>Collection of gut derived symbiotic bacterial strains cultured from healthy donors.</title>
        <authorList>
            <person name="Lin H."/>
            <person name="Littmann E."/>
            <person name="Kohout C."/>
            <person name="Pamer E.G."/>
        </authorList>
    </citation>
    <scope>NUCLEOTIDE SEQUENCE [LARGE SCALE GENOMIC DNA]</scope>
    <source>
        <strain evidence="1 2">DFI.1.165</strain>
    </source>
</reference>
<evidence type="ECO:0000313" key="2">
    <source>
        <dbReference type="Proteomes" id="UP001299546"/>
    </source>
</evidence>
<dbReference type="RefSeq" id="WP_066732438.1">
    <property type="nucleotide sequence ID" value="NZ_JAJCIQ010000001.1"/>
</dbReference>
<dbReference type="Pfam" id="PF06949">
    <property type="entry name" value="DUF1292"/>
    <property type="match status" value="1"/>
</dbReference>
<protein>
    <submittedName>
        <fullName evidence="1">DUF1292 domain-containing protein</fullName>
    </submittedName>
</protein>
<dbReference type="EMBL" id="JAJCIS010000001">
    <property type="protein sequence ID" value="MCB7386199.1"/>
    <property type="molecule type" value="Genomic_DNA"/>
</dbReference>
<proteinExistence type="predicted"/>
<comment type="caution">
    <text evidence="1">The sequence shown here is derived from an EMBL/GenBank/DDBJ whole genome shotgun (WGS) entry which is preliminary data.</text>
</comment>
<evidence type="ECO:0000313" key="1">
    <source>
        <dbReference type="EMBL" id="MCB7386199.1"/>
    </source>
</evidence>
<name>A0ABS8DEG2_9FIRM</name>
<accession>A0ABS8DEG2</accession>
<dbReference type="Proteomes" id="UP001299546">
    <property type="component" value="Unassembled WGS sequence"/>
</dbReference>
<dbReference type="InterPro" id="IPR009711">
    <property type="entry name" value="UPF0473"/>
</dbReference>
<sequence length="118" mass="13449">MEKEHCDCGCNEEHEHGHILTEGVVTLTLDDDEEVDCAIITTYEVNSKEYIVLLPLDENGENEEGDVWIYRFMRDTTGGNNHGIDAIEDDDEYEAAADAFDEWLDEQEFAEISDGEEE</sequence>
<organism evidence="1 2">
    <name type="scientific">Bariatricus massiliensis</name>
    <dbReference type="NCBI Taxonomy" id="1745713"/>
    <lineage>
        <taxon>Bacteria</taxon>
        <taxon>Bacillati</taxon>
        <taxon>Bacillota</taxon>
        <taxon>Clostridia</taxon>
        <taxon>Lachnospirales</taxon>
        <taxon>Lachnospiraceae</taxon>
        <taxon>Bariatricus</taxon>
    </lineage>
</organism>
<keyword evidence="2" id="KW-1185">Reference proteome</keyword>
<gene>
    <name evidence="1" type="ORF">LIZ65_02760</name>
</gene>